<accession>A0A5C5UYH1</accession>
<reference evidence="1 2" key="1">
    <citation type="submission" date="2019-02" db="EMBL/GenBank/DDBJ databases">
        <title>Deep-cultivation of Planctomycetes and their phenomic and genomic characterization uncovers novel biology.</title>
        <authorList>
            <person name="Wiegand S."/>
            <person name="Jogler M."/>
            <person name="Boedeker C."/>
            <person name="Pinto D."/>
            <person name="Vollmers J."/>
            <person name="Rivas-Marin E."/>
            <person name="Kohn T."/>
            <person name="Peeters S.H."/>
            <person name="Heuer A."/>
            <person name="Rast P."/>
            <person name="Oberbeckmann S."/>
            <person name="Bunk B."/>
            <person name="Jeske O."/>
            <person name="Meyerdierks A."/>
            <person name="Storesund J.E."/>
            <person name="Kallscheuer N."/>
            <person name="Luecker S."/>
            <person name="Lage O.M."/>
            <person name="Pohl T."/>
            <person name="Merkel B.J."/>
            <person name="Hornburger P."/>
            <person name="Mueller R.-W."/>
            <person name="Bruemmer F."/>
            <person name="Labrenz M."/>
            <person name="Spormann A.M."/>
            <person name="Op Den Camp H."/>
            <person name="Overmann J."/>
            <person name="Amann R."/>
            <person name="Jetten M.S.M."/>
            <person name="Mascher T."/>
            <person name="Medema M.H."/>
            <person name="Devos D.P."/>
            <person name="Kaster A.-K."/>
            <person name="Ovreas L."/>
            <person name="Rohde M."/>
            <person name="Galperin M.Y."/>
            <person name="Jogler C."/>
        </authorList>
    </citation>
    <scope>NUCLEOTIDE SEQUENCE [LARGE SCALE GENOMIC DNA]</scope>
    <source>
        <strain evidence="1 2">KOR34</strain>
    </source>
</reference>
<dbReference type="AlphaFoldDB" id="A0A5C5UYH1"/>
<comment type="caution">
    <text evidence="1">The sequence shown here is derived from an EMBL/GenBank/DDBJ whole genome shotgun (WGS) entry which is preliminary data.</text>
</comment>
<name>A0A5C5UYH1_9BACT</name>
<dbReference type="EMBL" id="SIHJ01000004">
    <property type="protein sequence ID" value="TWT31218.1"/>
    <property type="molecule type" value="Genomic_DNA"/>
</dbReference>
<evidence type="ECO:0000313" key="1">
    <source>
        <dbReference type="EMBL" id="TWT31218.1"/>
    </source>
</evidence>
<protein>
    <submittedName>
        <fullName evidence="1">Uncharacterized protein</fullName>
    </submittedName>
</protein>
<evidence type="ECO:0000313" key="2">
    <source>
        <dbReference type="Proteomes" id="UP000316714"/>
    </source>
</evidence>
<dbReference type="OrthoDB" id="275553at2"/>
<sequence length="225" mass="25592">MRMLMTLVGYVCTATVVSATLGLAYLYSSNRVDDEKLFRVVALLHDVDIDRIAEETEVATEEIPSEEPSPEEVEWRRQILARNHEVKLEALKRNKLNFDASLNALITEKARFDEIASKLEQQLEEEGELSNKQSVLKVVQNLELMKPDQAKEELKRILAEEDGVNNVIKLTGSMNTGKLKKILQRFTEEGEQEELHAIIQSMLNGGPQQEVFQDALEELNKLKSK</sequence>
<dbReference type="RefSeq" id="WP_146568402.1">
    <property type="nucleotide sequence ID" value="NZ_SIHJ01000004.1"/>
</dbReference>
<organism evidence="1 2">
    <name type="scientific">Posidoniimonas corsicana</name>
    <dbReference type="NCBI Taxonomy" id="1938618"/>
    <lineage>
        <taxon>Bacteria</taxon>
        <taxon>Pseudomonadati</taxon>
        <taxon>Planctomycetota</taxon>
        <taxon>Planctomycetia</taxon>
        <taxon>Pirellulales</taxon>
        <taxon>Lacipirellulaceae</taxon>
        <taxon>Posidoniimonas</taxon>
    </lineage>
</organism>
<proteinExistence type="predicted"/>
<gene>
    <name evidence="1" type="ORF">KOR34_45940</name>
</gene>
<dbReference type="Proteomes" id="UP000316714">
    <property type="component" value="Unassembled WGS sequence"/>
</dbReference>
<keyword evidence="2" id="KW-1185">Reference proteome</keyword>